<reference evidence="1 2" key="1">
    <citation type="submission" date="2012-10" db="EMBL/GenBank/DDBJ databases">
        <authorList>
            <person name="Zafar N."/>
            <person name="Inman J."/>
            <person name="Hall N."/>
            <person name="Lorenzi H."/>
            <person name="Caler E."/>
        </authorList>
    </citation>
    <scope>NUCLEOTIDE SEQUENCE [LARGE SCALE GENOMIC DNA]</scope>
    <source>
        <strain evidence="1 2">IP1</strain>
    </source>
</reference>
<proteinExistence type="predicted"/>
<sequence>MSINKGANGKLPIKGYEEGDEIIVQCNNKPEGLEYLRYDEKLSNLFKEYNEIRDIAEQDRMKGKKSFKLAENVLLAHKLKEIALTIGEFNKSNGWKMFDILSTEYRFK</sequence>
<dbReference type="EMBL" id="KB206474">
    <property type="protein sequence ID" value="ELP91204.1"/>
    <property type="molecule type" value="Genomic_DNA"/>
</dbReference>
<organism evidence="1 2">
    <name type="scientific">Entamoeba invadens IP1</name>
    <dbReference type="NCBI Taxonomy" id="370355"/>
    <lineage>
        <taxon>Eukaryota</taxon>
        <taxon>Amoebozoa</taxon>
        <taxon>Evosea</taxon>
        <taxon>Archamoebae</taxon>
        <taxon>Mastigamoebida</taxon>
        <taxon>Entamoebidae</taxon>
        <taxon>Entamoeba</taxon>
    </lineage>
</organism>
<dbReference type="RefSeq" id="XP_004257975.1">
    <property type="nucleotide sequence ID" value="XM_004257927.1"/>
</dbReference>
<dbReference type="Proteomes" id="UP000014680">
    <property type="component" value="Unassembled WGS sequence"/>
</dbReference>
<accession>A0A0A1U8G7</accession>
<dbReference type="VEuPathDB" id="AmoebaDB:EIN_150810"/>
<evidence type="ECO:0000313" key="1">
    <source>
        <dbReference type="EMBL" id="ELP91204.1"/>
    </source>
</evidence>
<dbReference type="KEGG" id="eiv:EIN_150810"/>
<gene>
    <name evidence="1" type="ORF">EIN_150810</name>
</gene>
<dbReference type="GeneID" id="14890262"/>
<name>A0A0A1U8G7_ENTIV</name>
<dbReference type="AlphaFoldDB" id="A0A0A1U8G7"/>
<evidence type="ECO:0000313" key="2">
    <source>
        <dbReference type="Proteomes" id="UP000014680"/>
    </source>
</evidence>
<keyword evidence="2" id="KW-1185">Reference proteome</keyword>
<protein>
    <submittedName>
        <fullName evidence="1">Uncharacterized protein</fullName>
    </submittedName>
</protein>